<dbReference type="Proteomes" id="UP000678513">
    <property type="component" value="Chromosome"/>
</dbReference>
<feature type="transmembrane region" description="Helical" evidence="1">
    <location>
        <begin position="235"/>
        <end position="259"/>
    </location>
</feature>
<accession>A0ABX7Y7I1</accession>
<keyword evidence="3" id="KW-1185">Reference proteome</keyword>
<keyword evidence="1" id="KW-0812">Transmembrane</keyword>
<gene>
    <name evidence="2" type="ORF">J5A65_03735</name>
</gene>
<proteinExistence type="predicted"/>
<feature type="transmembrane region" description="Helical" evidence="1">
    <location>
        <begin position="517"/>
        <end position="536"/>
    </location>
</feature>
<feature type="transmembrane region" description="Helical" evidence="1">
    <location>
        <begin position="65"/>
        <end position="85"/>
    </location>
</feature>
<organism evidence="2 3">
    <name type="scientific">Arachnia rubra</name>
    <dbReference type="NCBI Taxonomy" id="1547448"/>
    <lineage>
        <taxon>Bacteria</taxon>
        <taxon>Bacillati</taxon>
        <taxon>Actinomycetota</taxon>
        <taxon>Actinomycetes</taxon>
        <taxon>Propionibacteriales</taxon>
        <taxon>Propionibacteriaceae</taxon>
        <taxon>Arachnia</taxon>
    </lineage>
</organism>
<keyword evidence="1" id="KW-1133">Transmembrane helix</keyword>
<reference evidence="2 3" key="1">
    <citation type="submission" date="2021-03" db="EMBL/GenBank/DDBJ databases">
        <title>Human Oral Microbial Genomes.</title>
        <authorList>
            <person name="Johnston C.D."/>
            <person name="Chen T."/>
            <person name="Dewhirst F.E."/>
        </authorList>
    </citation>
    <scope>NUCLEOTIDE SEQUENCE [LARGE SCALE GENOMIC DNA]</scope>
    <source>
        <strain evidence="2 3">DSMZ 100122</strain>
    </source>
</reference>
<sequence>MKIGWRFRAAFLLAKNEDLVSSQIAARILRFDNVRFYLVLLVFRWGVQFAVSMLALLAVVRGAGVISGVFLSLIGVVGVAFAPVFEDFVKTFRKMKGNYVSRLAKDSRRARIMILDAAYWFWMFKRLGIMVSALSFMVVQGEMRAVVISLLVVLVSYVLFLSRALFKARVNAASGMVSYLAIGGIVFLISVWLCSGIKAVLGEAGAAYASGEGELLLKTAPNVLFSDLSDTLKTAYSSAGLIPLLALAFLLLVGLMIIVRRSRVGNLVDSGYRSEYIAASGVRGDADGYCGFIFAQLSRQSPRFGATELNFLIPFEVWLLLGISVSLGRGAPHPGSLLVLAVVEVYIIMLALHRAVVSHYPDTFELGSLLGAMRLFRRLPRRSRAQYYRDLEASLKHITLLPSVLVVGVMLGFLAVLAWVHWGVWSAVVVLAAGIVQGVVLWPFLARICLGAPVDAFEVVLHNTSMLRRDDSISDLSSLAGYRALRTLRMVPLFVVQTVLVFVVTLLPIVGLVQGDGWWGIGVAALISLAVGCVLASRKYGGCENEFPSRP</sequence>
<evidence type="ECO:0000256" key="1">
    <source>
        <dbReference type="SAM" id="Phobius"/>
    </source>
</evidence>
<feature type="transmembrane region" description="Helical" evidence="1">
    <location>
        <begin position="309"/>
        <end position="328"/>
    </location>
</feature>
<evidence type="ECO:0008006" key="4">
    <source>
        <dbReference type="Google" id="ProtNLM"/>
    </source>
</evidence>
<keyword evidence="1" id="KW-0472">Membrane</keyword>
<feature type="transmembrane region" description="Helical" evidence="1">
    <location>
        <begin position="491"/>
        <end position="511"/>
    </location>
</feature>
<feature type="transmembrane region" description="Helical" evidence="1">
    <location>
        <begin position="145"/>
        <end position="166"/>
    </location>
</feature>
<protein>
    <recommendedName>
        <fullName evidence="4">ABC transporter permease</fullName>
    </recommendedName>
</protein>
<dbReference type="RefSeq" id="WP_212325469.1">
    <property type="nucleotide sequence ID" value="NZ_AP024463.1"/>
</dbReference>
<feature type="transmembrane region" description="Helical" evidence="1">
    <location>
        <begin position="36"/>
        <end position="59"/>
    </location>
</feature>
<name>A0ABX7Y7I1_9ACTN</name>
<evidence type="ECO:0000313" key="3">
    <source>
        <dbReference type="Proteomes" id="UP000678513"/>
    </source>
</evidence>
<dbReference type="EMBL" id="CP072384">
    <property type="protein sequence ID" value="QUC08854.1"/>
    <property type="molecule type" value="Genomic_DNA"/>
</dbReference>
<feature type="transmembrane region" description="Helical" evidence="1">
    <location>
        <begin position="178"/>
        <end position="201"/>
    </location>
</feature>
<feature type="transmembrane region" description="Helical" evidence="1">
    <location>
        <begin position="425"/>
        <end position="445"/>
    </location>
</feature>
<feature type="transmembrane region" description="Helical" evidence="1">
    <location>
        <begin position="117"/>
        <end position="139"/>
    </location>
</feature>
<feature type="transmembrane region" description="Helical" evidence="1">
    <location>
        <begin position="334"/>
        <end position="352"/>
    </location>
</feature>
<evidence type="ECO:0000313" key="2">
    <source>
        <dbReference type="EMBL" id="QUC08854.1"/>
    </source>
</evidence>
<feature type="transmembrane region" description="Helical" evidence="1">
    <location>
        <begin position="398"/>
        <end position="419"/>
    </location>
</feature>